<dbReference type="SUPFAM" id="SSF53850">
    <property type="entry name" value="Periplasmic binding protein-like II"/>
    <property type="match status" value="1"/>
</dbReference>
<dbReference type="InterPro" id="IPR036390">
    <property type="entry name" value="WH_DNA-bd_sf"/>
</dbReference>
<evidence type="ECO:0000259" key="5">
    <source>
        <dbReference type="PROSITE" id="PS50931"/>
    </source>
</evidence>
<dbReference type="SUPFAM" id="SSF46785">
    <property type="entry name" value="Winged helix' DNA-binding domain"/>
    <property type="match status" value="1"/>
</dbReference>
<gene>
    <name evidence="6" type="ORF">GCM10008174_06540</name>
</gene>
<dbReference type="GO" id="GO:0003677">
    <property type="term" value="F:DNA binding"/>
    <property type="evidence" value="ECO:0007669"/>
    <property type="project" value="UniProtKB-KW"/>
</dbReference>
<dbReference type="InterPro" id="IPR050950">
    <property type="entry name" value="HTH-type_LysR_regulators"/>
</dbReference>
<protein>
    <submittedName>
        <fullName evidence="6">LysR family transcriptional regulator</fullName>
    </submittedName>
</protein>
<evidence type="ECO:0000256" key="2">
    <source>
        <dbReference type="ARBA" id="ARBA00023015"/>
    </source>
</evidence>
<dbReference type="Gene3D" id="3.40.190.10">
    <property type="entry name" value="Periplasmic binding protein-like II"/>
    <property type="match status" value="2"/>
</dbReference>
<keyword evidence="7" id="KW-1185">Reference proteome</keyword>
<dbReference type="AlphaFoldDB" id="A0A9W6N601"/>
<proteinExistence type="inferred from homology"/>
<dbReference type="InterPro" id="IPR005119">
    <property type="entry name" value="LysR_subst-bd"/>
</dbReference>
<dbReference type="PROSITE" id="PS50931">
    <property type="entry name" value="HTH_LYSR"/>
    <property type="match status" value="1"/>
</dbReference>
<dbReference type="Pfam" id="PF03466">
    <property type="entry name" value="LysR_substrate"/>
    <property type="match status" value="1"/>
</dbReference>
<feature type="domain" description="HTH lysR-type" evidence="5">
    <location>
        <begin position="1"/>
        <end position="58"/>
    </location>
</feature>
<keyword evidence="2" id="KW-0805">Transcription regulation</keyword>
<dbReference type="EMBL" id="BSFL01000001">
    <property type="protein sequence ID" value="GLK78913.1"/>
    <property type="molecule type" value="Genomic_DNA"/>
</dbReference>
<dbReference type="Gene3D" id="1.10.10.10">
    <property type="entry name" value="Winged helix-like DNA-binding domain superfamily/Winged helix DNA-binding domain"/>
    <property type="match status" value="1"/>
</dbReference>
<accession>A0A9W6N601</accession>
<sequence>MDLRQLRYFVQIAESGNFSRAAEVLRVAQPSLSQQIRNLEEELGVELLIRHARGVTTTELGQRFCERARRILEEADGAKADLRSLAESPAGRVSVGLPTSAARGLAPHLYQAFAKRLPNVRLHVVEAMSGYLDELIQAGRLDVALLYDHKAFENVAWTEMMVEELFLFVPTGHALAARGEIAFARLFDLPLVLPGRPNVLRTVIEQIAARNDLTPRAVDCDSLPAIASMVRSGGFVGVMPRFAFADEIERGELDTVRIVDPTPSWRLSVVVSKRTLNLRIADLTARLMADVIAELVRQGLWPAKLTTLDRQTAAKRRTG</sequence>
<organism evidence="6 7">
    <name type="scientific">Methylopila turkensis</name>
    <dbReference type="NCBI Taxonomy" id="1437816"/>
    <lineage>
        <taxon>Bacteria</taxon>
        <taxon>Pseudomonadati</taxon>
        <taxon>Pseudomonadota</taxon>
        <taxon>Alphaproteobacteria</taxon>
        <taxon>Hyphomicrobiales</taxon>
        <taxon>Methylopilaceae</taxon>
        <taxon>Methylopila</taxon>
    </lineage>
</organism>
<dbReference type="InterPro" id="IPR036388">
    <property type="entry name" value="WH-like_DNA-bd_sf"/>
</dbReference>
<name>A0A9W6N601_9HYPH</name>
<evidence type="ECO:0000256" key="3">
    <source>
        <dbReference type="ARBA" id="ARBA00023125"/>
    </source>
</evidence>
<dbReference type="GO" id="GO:0003700">
    <property type="term" value="F:DNA-binding transcription factor activity"/>
    <property type="evidence" value="ECO:0007669"/>
    <property type="project" value="InterPro"/>
</dbReference>
<evidence type="ECO:0000256" key="4">
    <source>
        <dbReference type="ARBA" id="ARBA00023163"/>
    </source>
</evidence>
<dbReference type="PRINTS" id="PR00039">
    <property type="entry name" value="HTHLYSR"/>
</dbReference>
<comment type="similarity">
    <text evidence="1">Belongs to the LysR transcriptional regulatory family.</text>
</comment>
<reference evidence="6" key="1">
    <citation type="journal article" date="2014" name="Int. J. Syst. Evol. Microbiol.">
        <title>Complete genome sequence of Corynebacterium casei LMG S-19264T (=DSM 44701T), isolated from a smear-ripened cheese.</title>
        <authorList>
            <consortium name="US DOE Joint Genome Institute (JGI-PGF)"/>
            <person name="Walter F."/>
            <person name="Albersmeier A."/>
            <person name="Kalinowski J."/>
            <person name="Ruckert C."/>
        </authorList>
    </citation>
    <scope>NUCLEOTIDE SEQUENCE</scope>
    <source>
        <strain evidence="6">VKM B-2748</strain>
    </source>
</reference>
<evidence type="ECO:0000256" key="1">
    <source>
        <dbReference type="ARBA" id="ARBA00009437"/>
    </source>
</evidence>
<dbReference type="Proteomes" id="UP001143309">
    <property type="component" value="Unassembled WGS sequence"/>
</dbReference>
<dbReference type="GO" id="GO:0005829">
    <property type="term" value="C:cytosol"/>
    <property type="evidence" value="ECO:0007669"/>
    <property type="project" value="TreeGrafter"/>
</dbReference>
<keyword evidence="4" id="KW-0804">Transcription</keyword>
<evidence type="ECO:0000313" key="7">
    <source>
        <dbReference type="Proteomes" id="UP001143309"/>
    </source>
</evidence>
<reference evidence="6" key="2">
    <citation type="submission" date="2023-01" db="EMBL/GenBank/DDBJ databases">
        <authorList>
            <person name="Sun Q."/>
            <person name="Evtushenko L."/>
        </authorList>
    </citation>
    <scope>NUCLEOTIDE SEQUENCE</scope>
    <source>
        <strain evidence="6">VKM B-2748</strain>
    </source>
</reference>
<dbReference type="InterPro" id="IPR000847">
    <property type="entry name" value="LysR_HTH_N"/>
</dbReference>
<dbReference type="FunFam" id="1.10.10.10:FF:000001">
    <property type="entry name" value="LysR family transcriptional regulator"/>
    <property type="match status" value="1"/>
</dbReference>
<dbReference type="RefSeq" id="WP_271199408.1">
    <property type="nucleotide sequence ID" value="NZ_BSFL01000001.1"/>
</dbReference>
<keyword evidence="3" id="KW-0238">DNA-binding</keyword>
<dbReference type="PANTHER" id="PTHR30419">
    <property type="entry name" value="HTH-TYPE TRANSCRIPTIONAL REGULATOR YBHD"/>
    <property type="match status" value="1"/>
</dbReference>
<evidence type="ECO:0000313" key="6">
    <source>
        <dbReference type="EMBL" id="GLK78913.1"/>
    </source>
</evidence>
<dbReference type="Pfam" id="PF00126">
    <property type="entry name" value="HTH_1"/>
    <property type="match status" value="1"/>
</dbReference>
<comment type="caution">
    <text evidence="6">The sequence shown here is derived from an EMBL/GenBank/DDBJ whole genome shotgun (WGS) entry which is preliminary data.</text>
</comment>